<proteinExistence type="inferred from homology"/>
<accession>A0A6J3MHB1</accession>
<sequence length="490" mass="52982">MEEQESAIIDYDQESGLDDSRSASPAPLLNGGPSGMHSSRLLQRPGMQRQDSTLRSWVSWAGGARRPKQKSLGEAIKTVRTRKASVSESAHEIADSLKAPVSLRLVTLCSIWYATSILTNTSSKAILTAFPKPITLTVIQFLLVSFWCVFLSFVARHNKTLREAMPVLKNGIRRPSKDLLLATLPLTAFQVGGHILNSDAMTMIPVSLVHTIKGLSPLMTVVAYRVFFNIKHSTPTYLSLIPLTVGVILACSASFAGNLLGLTYAFGSAVLFVTQNIVSKKIFNEAAQAEAEGAPIARRKPDKLNLLCYSSACAFCITFPIWLWSEGFGIAADFAHDFSIDLRERPGSLDHGALAAEYIFNGTFHFGQSLVAFVLLGLVSPVTYSVAALLKRVVVIMFAIVWFGNPMTRVQGAGFALTFLGLYLYDRTSDAAKAERRAKAALANKASHLLPVNSQDAEKRSAGAGSMNGGGKGAADHPWNHHGGHGHVVR</sequence>
<dbReference type="InterPro" id="IPR037185">
    <property type="entry name" value="EmrE-like"/>
</dbReference>
<comment type="subcellular location">
    <subcellularLocation>
        <location evidence="2">Endoplasmic reticulum membrane</location>
        <topology evidence="2">Multi-pass membrane protein</topology>
    </subcellularLocation>
</comment>
<dbReference type="OrthoDB" id="1588579at2759"/>
<evidence type="ECO:0000256" key="2">
    <source>
        <dbReference type="ARBA" id="ARBA00004477"/>
    </source>
</evidence>
<feature type="transmembrane region" description="Helical" evidence="9">
    <location>
        <begin position="306"/>
        <end position="324"/>
    </location>
</feature>
<evidence type="ECO:0000256" key="7">
    <source>
        <dbReference type="ARBA" id="ARBA00023136"/>
    </source>
</evidence>
<reference evidence="12" key="2">
    <citation type="submission" date="2020-04" db="EMBL/GenBank/DDBJ databases">
        <authorList>
            <consortium name="NCBI Genome Project"/>
        </authorList>
    </citation>
    <scope>NUCLEOTIDE SEQUENCE</scope>
    <source>
        <strain evidence="12">CBS 342.82</strain>
    </source>
</reference>
<keyword evidence="11" id="KW-1185">Reference proteome</keyword>
<reference evidence="12" key="3">
    <citation type="submission" date="2025-08" db="UniProtKB">
        <authorList>
            <consortium name="RefSeq"/>
        </authorList>
    </citation>
    <scope>IDENTIFICATION</scope>
    <source>
        <strain evidence="12">CBS 342.82</strain>
    </source>
</reference>
<evidence type="ECO:0000256" key="3">
    <source>
        <dbReference type="ARBA" id="ARBA00010425"/>
    </source>
</evidence>
<keyword evidence="6 9" id="KW-1133">Transmembrane helix</keyword>
<evidence type="ECO:0000259" key="10">
    <source>
        <dbReference type="Pfam" id="PF03151"/>
    </source>
</evidence>
<feature type="transmembrane region" description="Helical" evidence="9">
    <location>
        <begin position="236"/>
        <end position="255"/>
    </location>
</feature>
<feature type="compositionally biased region" description="Basic residues" evidence="8">
    <location>
        <begin position="480"/>
        <end position="490"/>
    </location>
</feature>
<evidence type="ECO:0000256" key="4">
    <source>
        <dbReference type="ARBA" id="ARBA00011182"/>
    </source>
</evidence>
<comment type="similarity">
    <text evidence="3">Belongs to the TPT transporter family. SLC35D subfamily.</text>
</comment>
<dbReference type="PANTHER" id="PTHR11132">
    <property type="entry name" value="SOLUTE CARRIER FAMILY 35"/>
    <property type="match status" value="1"/>
</dbReference>
<dbReference type="InterPro" id="IPR004853">
    <property type="entry name" value="Sugar_P_trans_dom"/>
</dbReference>
<gene>
    <name evidence="12" type="ORF">K489DRAFT_375424</name>
</gene>
<feature type="compositionally biased region" description="Acidic residues" evidence="8">
    <location>
        <begin position="1"/>
        <end position="17"/>
    </location>
</feature>
<organism evidence="12">
    <name type="scientific">Dissoconium aciculare CBS 342.82</name>
    <dbReference type="NCBI Taxonomy" id="1314786"/>
    <lineage>
        <taxon>Eukaryota</taxon>
        <taxon>Fungi</taxon>
        <taxon>Dikarya</taxon>
        <taxon>Ascomycota</taxon>
        <taxon>Pezizomycotina</taxon>
        <taxon>Dothideomycetes</taxon>
        <taxon>Dothideomycetidae</taxon>
        <taxon>Mycosphaerellales</taxon>
        <taxon>Dissoconiaceae</taxon>
        <taxon>Dissoconium</taxon>
    </lineage>
</organism>
<dbReference type="GeneID" id="54361485"/>
<feature type="transmembrane region" description="Helical" evidence="9">
    <location>
        <begin position="386"/>
        <end position="404"/>
    </location>
</feature>
<feature type="transmembrane region" description="Helical" evidence="9">
    <location>
        <begin position="358"/>
        <end position="379"/>
    </location>
</feature>
<evidence type="ECO:0000313" key="11">
    <source>
        <dbReference type="Proteomes" id="UP000504637"/>
    </source>
</evidence>
<feature type="region of interest" description="Disordered" evidence="8">
    <location>
        <begin position="1"/>
        <end position="48"/>
    </location>
</feature>
<dbReference type="AlphaFoldDB" id="A0A6J3MHB1"/>
<dbReference type="GO" id="GO:0005789">
    <property type="term" value="C:endoplasmic reticulum membrane"/>
    <property type="evidence" value="ECO:0007669"/>
    <property type="project" value="UniProtKB-SubCell"/>
</dbReference>
<dbReference type="Proteomes" id="UP000504637">
    <property type="component" value="Unplaced"/>
</dbReference>
<keyword evidence="5 9" id="KW-0812">Transmembrane</keyword>
<feature type="region of interest" description="Disordered" evidence="8">
    <location>
        <begin position="459"/>
        <end position="490"/>
    </location>
</feature>
<feature type="domain" description="Sugar phosphate transporter" evidence="10">
    <location>
        <begin position="104"/>
        <end position="425"/>
    </location>
</feature>
<evidence type="ECO:0000256" key="6">
    <source>
        <dbReference type="ARBA" id="ARBA00022989"/>
    </source>
</evidence>
<comment type="subunit">
    <text evidence="4">Homooligomer.</text>
</comment>
<evidence type="ECO:0000256" key="1">
    <source>
        <dbReference type="ARBA" id="ARBA00003420"/>
    </source>
</evidence>
<protein>
    <submittedName>
        <fullName evidence="12">TPT-domain-containing protein</fullName>
    </submittedName>
</protein>
<feature type="transmembrane region" description="Helical" evidence="9">
    <location>
        <begin position="179"/>
        <end position="196"/>
    </location>
</feature>
<feature type="transmembrane region" description="Helical" evidence="9">
    <location>
        <begin position="138"/>
        <end position="158"/>
    </location>
</feature>
<dbReference type="RefSeq" id="XP_033464372.1">
    <property type="nucleotide sequence ID" value="XM_033603685.1"/>
</dbReference>
<keyword evidence="7 9" id="KW-0472">Membrane</keyword>
<feature type="transmembrane region" description="Helical" evidence="9">
    <location>
        <begin position="261"/>
        <end position="278"/>
    </location>
</feature>
<evidence type="ECO:0000256" key="8">
    <source>
        <dbReference type="SAM" id="MobiDB-lite"/>
    </source>
</evidence>
<evidence type="ECO:0000256" key="9">
    <source>
        <dbReference type="SAM" id="Phobius"/>
    </source>
</evidence>
<reference evidence="12" key="1">
    <citation type="submission" date="2020-01" db="EMBL/GenBank/DDBJ databases">
        <authorList>
            <consortium name="DOE Joint Genome Institute"/>
            <person name="Haridas S."/>
            <person name="Albert R."/>
            <person name="Binder M."/>
            <person name="Bloem J."/>
            <person name="Labutti K."/>
            <person name="Salamov A."/>
            <person name="Andreopoulos B."/>
            <person name="Baker S.E."/>
            <person name="Barry K."/>
            <person name="Bills G."/>
            <person name="Bluhm B.H."/>
            <person name="Cannon C."/>
            <person name="Castanera R."/>
            <person name="Culley D.E."/>
            <person name="Daum C."/>
            <person name="Ezra D."/>
            <person name="Gonzalez J.B."/>
            <person name="Henrissat B."/>
            <person name="Kuo A."/>
            <person name="Liang C."/>
            <person name="Lipzen A."/>
            <person name="Lutzoni F."/>
            <person name="Magnuson J."/>
            <person name="Mondo S."/>
            <person name="Nolan M."/>
            <person name="Ohm R."/>
            <person name="Pangilinan J."/>
            <person name="Park H.-J."/>
            <person name="Ramirez L."/>
            <person name="Alfaro M."/>
            <person name="Sun H."/>
            <person name="Tritt A."/>
            <person name="Yoshinaga Y."/>
            <person name="Zwiers L.-H."/>
            <person name="Turgeon B.G."/>
            <person name="Goodwin S.B."/>
            <person name="Spatafora J.W."/>
            <person name="Crous P.W."/>
            <person name="Grigoriev I.V."/>
        </authorList>
    </citation>
    <scope>NUCLEOTIDE SEQUENCE</scope>
    <source>
        <strain evidence="12">CBS 342.82</strain>
    </source>
</reference>
<dbReference type="InterPro" id="IPR050186">
    <property type="entry name" value="TPT_transporter"/>
</dbReference>
<name>A0A6J3MHB1_9PEZI</name>
<comment type="function">
    <text evidence="1">Involved in the import of GDP-mannose from the cytoplasm into the Golgi lumen.</text>
</comment>
<evidence type="ECO:0000256" key="5">
    <source>
        <dbReference type="ARBA" id="ARBA00022692"/>
    </source>
</evidence>
<evidence type="ECO:0000313" key="12">
    <source>
        <dbReference type="RefSeq" id="XP_033464372.1"/>
    </source>
</evidence>
<dbReference type="SUPFAM" id="SSF103481">
    <property type="entry name" value="Multidrug resistance efflux transporter EmrE"/>
    <property type="match status" value="1"/>
</dbReference>
<feature type="transmembrane region" description="Helical" evidence="9">
    <location>
        <begin position="202"/>
        <end position="224"/>
    </location>
</feature>
<dbReference type="Pfam" id="PF03151">
    <property type="entry name" value="TPT"/>
    <property type="match status" value="1"/>
</dbReference>